<dbReference type="RefSeq" id="WP_143391762.1">
    <property type="nucleotide sequence ID" value="NZ_VJZQ01000030.1"/>
</dbReference>
<reference evidence="1 2" key="1">
    <citation type="submission" date="2019-07" db="EMBL/GenBank/DDBJ databases">
        <title>Novel species of Flavobacterium.</title>
        <authorList>
            <person name="Liu Q."/>
            <person name="Xin Y.-H."/>
        </authorList>
    </citation>
    <scope>NUCLEOTIDE SEQUENCE [LARGE SCALE GENOMIC DNA]</scope>
    <source>
        <strain evidence="1 2">LB3P56</strain>
    </source>
</reference>
<dbReference type="AlphaFoldDB" id="A0A553CK85"/>
<accession>A0A553CK85</accession>
<dbReference type="Proteomes" id="UP000318585">
    <property type="component" value="Unassembled WGS sequence"/>
</dbReference>
<dbReference type="EMBL" id="VJZR01000007">
    <property type="protein sequence ID" value="TRX20897.1"/>
    <property type="molecule type" value="Genomic_DNA"/>
</dbReference>
<dbReference type="Gene3D" id="3.40.50.2000">
    <property type="entry name" value="Glycogen Phosphorylase B"/>
    <property type="match status" value="2"/>
</dbReference>
<dbReference type="SUPFAM" id="SSF53756">
    <property type="entry name" value="UDP-Glycosyltransferase/glycogen phosphorylase"/>
    <property type="match status" value="1"/>
</dbReference>
<keyword evidence="2" id="KW-1185">Reference proteome</keyword>
<name>A0A553CK85_9FLAO</name>
<organism evidence="1 2">
    <name type="scientific">Flavobacterium franklandianum</name>
    <dbReference type="NCBI Taxonomy" id="2594430"/>
    <lineage>
        <taxon>Bacteria</taxon>
        <taxon>Pseudomonadati</taxon>
        <taxon>Bacteroidota</taxon>
        <taxon>Flavobacteriia</taxon>
        <taxon>Flavobacteriales</taxon>
        <taxon>Flavobacteriaceae</taxon>
        <taxon>Flavobacterium</taxon>
    </lineage>
</organism>
<protein>
    <recommendedName>
        <fullName evidence="3">Glycosyl transferase family 1 domain-containing protein</fullName>
    </recommendedName>
</protein>
<gene>
    <name evidence="1" type="ORF">FNW17_09515</name>
</gene>
<evidence type="ECO:0000313" key="2">
    <source>
        <dbReference type="Proteomes" id="UP000318585"/>
    </source>
</evidence>
<dbReference type="OrthoDB" id="1778378at2"/>
<comment type="caution">
    <text evidence="1">The sequence shown here is derived from an EMBL/GenBank/DDBJ whole genome shotgun (WGS) entry which is preliminary data.</text>
</comment>
<evidence type="ECO:0008006" key="3">
    <source>
        <dbReference type="Google" id="ProtNLM"/>
    </source>
</evidence>
<evidence type="ECO:0000313" key="1">
    <source>
        <dbReference type="EMBL" id="TRX20897.1"/>
    </source>
</evidence>
<proteinExistence type="predicted"/>
<sequence>MNKKILVLGLGQNNFLSFLYASLKSFDTQFSITAPFYVEINKESINETWMYDNATISKRISALSMFRAFFCCFFSRHFYTTCFFILFVEGKIPKVFHFVIKQIQAQAFFIQNKNFEDFNTFHFHFMQYSYLRELFLVPKNKKIVCSFWGSDLLRTNDILNFYFVKKALNKATTITCQSLELREIILSKFGRDLFDKIQIAMFPIEEKIYTQMDLNYENKKKIAVFKEKFRYAPDKINILIGHSGSTYNNHLNIITALKECRNKDKFHLIINLNYAISKSTKKKYTKELNKVLPTIGCSYVILEKFFTNEELAVSRLASDIFIHTPVSDALSSTLLELLYASNVVITGSWLPYKTFKKAKLNYHEIDSFAELSTKTDLVIENFKSEKELSRRNKLAIQDYFFNDTTIKKWSQILN</sequence>